<dbReference type="Proteomes" id="UP000615326">
    <property type="component" value="Unassembled WGS sequence"/>
</dbReference>
<sequence>MDIRSNRRDADGQSVITANRLLDGIVVWRAADGTWCELISDATQIPNGEVENLLNIVKPEAQNQGVLGVYGVQVRENDVGEIVPVTARERIRAFGPSIHPEFAPRDHAAMHDVGENRHVC</sequence>
<name>A0ABX0KAW9_9PROT</name>
<accession>A0ABX0KAW9</accession>
<evidence type="ECO:0000313" key="2">
    <source>
        <dbReference type="Proteomes" id="UP000615326"/>
    </source>
</evidence>
<gene>
    <name evidence="1" type="ORF">GOB84_03580</name>
</gene>
<proteinExistence type="predicted"/>
<keyword evidence="2" id="KW-1185">Reference proteome</keyword>
<organism evidence="1 2">
    <name type="scientific">Acetobacter fallax</name>
    <dbReference type="NCBI Taxonomy" id="1737473"/>
    <lineage>
        <taxon>Bacteria</taxon>
        <taxon>Pseudomonadati</taxon>
        <taxon>Pseudomonadota</taxon>
        <taxon>Alphaproteobacteria</taxon>
        <taxon>Acetobacterales</taxon>
        <taxon>Acetobacteraceae</taxon>
        <taxon>Acetobacter</taxon>
    </lineage>
</organism>
<dbReference type="EMBL" id="WOSW01000003">
    <property type="protein sequence ID" value="NHO31650.1"/>
    <property type="molecule type" value="Genomic_DNA"/>
</dbReference>
<protein>
    <submittedName>
        <fullName evidence="1">DUF2849 domain-containing protein</fullName>
    </submittedName>
</protein>
<dbReference type="InterPro" id="IPR021270">
    <property type="entry name" value="DUF2849"/>
</dbReference>
<reference evidence="1 2" key="1">
    <citation type="journal article" date="2020" name="Int. J. Syst. Evol. Microbiol.">
        <title>Novel acetic acid bacteria from cider fermentations: Acetobacter conturbans sp. nov. and Acetobacter fallax sp. nov.</title>
        <authorList>
            <person name="Sombolestani A.S."/>
            <person name="Cleenwerck I."/>
            <person name="Cnockaert M."/>
            <person name="Borremans W."/>
            <person name="Wieme A.D."/>
            <person name="De Vuyst L."/>
            <person name="Vandamme P."/>
        </authorList>
    </citation>
    <scope>NUCLEOTIDE SEQUENCE [LARGE SCALE GENOMIC DNA]</scope>
    <source>
        <strain evidence="1 2">LMG 1637</strain>
    </source>
</reference>
<comment type="caution">
    <text evidence="1">The sequence shown here is derived from an EMBL/GenBank/DDBJ whole genome shotgun (WGS) entry which is preliminary data.</text>
</comment>
<evidence type="ECO:0000313" key="1">
    <source>
        <dbReference type="EMBL" id="NHO31650.1"/>
    </source>
</evidence>
<dbReference type="Pfam" id="PF11011">
    <property type="entry name" value="DUF2849"/>
    <property type="match status" value="1"/>
</dbReference>